<dbReference type="InterPro" id="IPR013099">
    <property type="entry name" value="K_chnl_dom"/>
</dbReference>
<reference evidence="4" key="1">
    <citation type="journal article" date="2019" name="Int. J. Syst. Evol. Microbiol.">
        <title>The Global Catalogue of Microorganisms (GCM) 10K type strain sequencing project: providing services to taxonomists for standard genome sequencing and annotation.</title>
        <authorList>
            <consortium name="The Broad Institute Genomics Platform"/>
            <consortium name="The Broad Institute Genome Sequencing Center for Infectious Disease"/>
            <person name="Wu L."/>
            <person name="Ma J."/>
        </authorList>
    </citation>
    <scope>NUCLEOTIDE SEQUENCE [LARGE SCALE GENOMIC DNA]</scope>
    <source>
        <strain evidence="4">JCM 9458</strain>
    </source>
</reference>
<proteinExistence type="predicted"/>
<evidence type="ECO:0000256" key="1">
    <source>
        <dbReference type="SAM" id="Phobius"/>
    </source>
</evidence>
<sequence length="185" mass="19350">MATETTGAERPGTRVRGRGLKPVPATLLRSAITTTLLLGTYYAVPAVPARTSWGVLVLVIAGAVAVVSVLILQFRAISRSPVPRLRAIQALAVAAPLFLVVFATAYLMLAGVDRASFSEPLSHHDALYFTITVFSTTGFGDVVPQTGAARLLASAQMIGGMVFLGLGIRFLVTAAQIGAAGRRTE</sequence>
<dbReference type="EMBL" id="BAAAYN010000023">
    <property type="protein sequence ID" value="GAA3388320.1"/>
    <property type="molecule type" value="Genomic_DNA"/>
</dbReference>
<accession>A0ABP6SZW1</accession>
<evidence type="ECO:0000313" key="3">
    <source>
        <dbReference type="EMBL" id="GAA3388320.1"/>
    </source>
</evidence>
<evidence type="ECO:0000313" key="4">
    <source>
        <dbReference type="Proteomes" id="UP001501676"/>
    </source>
</evidence>
<keyword evidence="4" id="KW-1185">Reference proteome</keyword>
<dbReference type="Pfam" id="PF07885">
    <property type="entry name" value="Ion_trans_2"/>
    <property type="match status" value="1"/>
</dbReference>
<protein>
    <recommendedName>
        <fullName evidence="2">Potassium channel domain-containing protein</fullName>
    </recommendedName>
</protein>
<keyword evidence="1" id="KW-1133">Transmembrane helix</keyword>
<feature type="transmembrane region" description="Helical" evidence="1">
    <location>
        <begin position="151"/>
        <end position="172"/>
    </location>
</feature>
<feature type="transmembrane region" description="Helical" evidence="1">
    <location>
        <begin position="26"/>
        <end position="44"/>
    </location>
</feature>
<evidence type="ECO:0000259" key="2">
    <source>
        <dbReference type="Pfam" id="PF07885"/>
    </source>
</evidence>
<dbReference type="SUPFAM" id="SSF81324">
    <property type="entry name" value="Voltage-gated potassium channels"/>
    <property type="match status" value="1"/>
</dbReference>
<dbReference type="Gene3D" id="1.10.287.70">
    <property type="match status" value="1"/>
</dbReference>
<keyword evidence="1" id="KW-0472">Membrane</keyword>
<feature type="transmembrane region" description="Helical" evidence="1">
    <location>
        <begin position="56"/>
        <end position="76"/>
    </location>
</feature>
<dbReference type="RefSeq" id="WP_345729094.1">
    <property type="nucleotide sequence ID" value="NZ_BAAAYN010000023.1"/>
</dbReference>
<name>A0ABP6SZW1_9ACTN</name>
<keyword evidence="1" id="KW-0812">Transmembrane</keyword>
<feature type="domain" description="Potassium channel" evidence="2">
    <location>
        <begin position="97"/>
        <end position="174"/>
    </location>
</feature>
<dbReference type="Proteomes" id="UP001501676">
    <property type="component" value="Unassembled WGS sequence"/>
</dbReference>
<comment type="caution">
    <text evidence="3">The sequence shown here is derived from an EMBL/GenBank/DDBJ whole genome shotgun (WGS) entry which is preliminary data.</text>
</comment>
<organism evidence="3 4">
    <name type="scientific">Cryptosporangium minutisporangium</name>
    <dbReference type="NCBI Taxonomy" id="113569"/>
    <lineage>
        <taxon>Bacteria</taxon>
        <taxon>Bacillati</taxon>
        <taxon>Actinomycetota</taxon>
        <taxon>Actinomycetes</taxon>
        <taxon>Cryptosporangiales</taxon>
        <taxon>Cryptosporangiaceae</taxon>
        <taxon>Cryptosporangium</taxon>
    </lineage>
</organism>
<feature type="transmembrane region" description="Helical" evidence="1">
    <location>
        <begin position="88"/>
        <end position="109"/>
    </location>
</feature>
<gene>
    <name evidence="3" type="ORF">GCM10020369_34040</name>
</gene>